<gene>
    <name evidence="1" type="ORF">ACFO4E_00535</name>
</gene>
<dbReference type="RefSeq" id="WP_378570397.1">
    <property type="nucleotide sequence ID" value="NZ_JBHSFQ010000001.1"/>
</dbReference>
<evidence type="ECO:0008006" key="3">
    <source>
        <dbReference type="Google" id="ProtNLM"/>
    </source>
</evidence>
<reference evidence="2" key="1">
    <citation type="journal article" date="2019" name="Int. J. Syst. Evol. Microbiol.">
        <title>The Global Catalogue of Microorganisms (GCM) 10K type strain sequencing project: providing services to taxonomists for standard genome sequencing and annotation.</title>
        <authorList>
            <consortium name="The Broad Institute Genomics Platform"/>
            <consortium name="The Broad Institute Genome Sequencing Center for Infectious Disease"/>
            <person name="Wu L."/>
            <person name="Ma J."/>
        </authorList>
    </citation>
    <scope>NUCLEOTIDE SEQUENCE [LARGE SCALE GENOMIC DNA]</scope>
    <source>
        <strain evidence="2">XZYJ18</strain>
    </source>
</reference>
<evidence type="ECO:0000313" key="2">
    <source>
        <dbReference type="Proteomes" id="UP001595923"/>
    </source>
</evidence>
<name>A0ABV9DPM5_9ACTN</name>
<sequence length="89" mass="10091">MFGEIMWTEQAEAHIARHCVTPDEVETVLGDRKNRRRPGRGVSYVFGRTDAGRCIMVVAAESMDGRTYIATARDMSAAELRWFRKVEGN</sequence>
<evidence type="ECO:0000313" key="1">
    <source>
        <dbReference type="EMBL" id="MFC4560334.1"/>
    </source>
</evidence>
<organism evidence="1 2">
    <name type="scientific">Nocardiopsis mangrovi</name>
    <dbReference type="NCBI Taxonomy" id="1179818"/>
    <lineage>
        <taxon>Bacteria</taxon>
        <taxon>Bacillati</taxon>
        <taxon>Actinomycetota</taxon>
        <taxon>Actinomycetes</taxon>
        <taxon>Streptosporangiales</taxon>
        <taxon>Nocardiopsidaceae</taxon>
        <taxon>Nocardiopsis</taxon>
    </lineage>
</organism>
<proteinExistence type="predicted"/>
<dbReference type="Proteomes" id="UP001595923">
    <property type="component" value="Unassembled WGS sequence"/>
</dbReference>
<dbReference type="EMBL" id="JBHSFQ010000001">
    <property type="protein sequence ID" value="MFC4560334.1"/>
    <property type="molecule type" value="Genomic_DNA"/>
</dbReference>
<comment type="caution">
    <text evidence="1">The sequence shown here is derived from an EMBL/GenBank/DDBJ whole genome shotgun (WGS) entry which is preliminary data.</text>
</comment>
<keyword evidence="2" id="KW-1185">Reference proteome</keyword>
<protein>
    <recommendedName>
        <fullName evidence="3">BrnT family toxin</fullName>
    </recommendedName>
</protein>
<accession>A0ABV9DPM5</accession>